<comment type="caution">
    <text evidence="2">The sequence shown here is derived from an EMBL/GenBank/DDBJ whole genome shotgun (WGS) entry which is preliminary data.</text>
</comment>
<accession>A0AAV7MQP9</accession>
<name>A0AAV7MQP9_PLEWA</name>
<dbReference type="Proteomes" id="UP001066276">
    <property type="component" value="Chromosome 9"/>
</dbReference>
<protein>
    <submittedName>
        <fullName evidence="2">Uncharacterized protein</fullName>
    </submittedName>
</protein>
<evidence type="ECO:0000313" key="2">
    <source>
        <dbReference type="EMBL" id="KAJ1102560.1"/>
    </source>
</evidence>
<feature type="compositionally biased region" description="Basic and acidic residues" evidence="1">
    <location>
        <begin position="50"/>
        <end position="61"/>
    </location>
</feature>
<reference evidence="2" key="1">
    <citation type="journal article" date="2022" name="bioRxiv">
        <title>Sequencing and chromosome-scale assembly of the giantPleurodeles waltlgenome.</title>
        <authorList>
            <person name="Brown T."/>
            <person name="Elewa A."/>
            <person name="Iarovenko S."/>
            <person name="Subramanian E."/>
            <person name="Araus A.J."/>
            <person name="Petzold A."/>
            <person name="Susuki M."/>
            <person name="Suzuki K.-i.T."/>
            <person name="Hayashi T."/>
            <person name="Toyoda A."/>
            <person name="Oliveira C."/>
            <person name="Osipova E."/>
            <person name="Leigh N.D."/>
            <person name="Simon A."/>
            <person name="Yun M.H."/>
        </authorList>
    </citation>
    <scope>NUCLEOTIDE SEQUENCE</scope>
    <source>
        <strain evidence="2">20211129_DDA</strain>
        <tissue evidence="2">Liver</tissue>
    </source>
</reference>
<feature type="region of interest" description="Disordered" evidence="1">
    <location>
        <begin position="20"/>
        <end position="108"/>
    </location>
</feature>
<organism evidence="2 3">
    <name type="scientific">Pleurodeles waltl</name>
    <name type="common">Iberian ribbed newt</name>
    <dbReference type="NCBI Taxonomy" id="8319"/>
    <lineage>
        <taxon>Eukaryota</taxon>
        <taxon>Metazoa</taxon>
        <taxon>Chordata</taxon>
        <taxon>Craniata</taxon>
        <taxon>Vertebrata</taxon>
        <taxon>Euteleostomi</taxon>
        <taxon>Amphibia</taxon>
        <taxon>Batrachia</taxon>
        <taxon>Caudata</taxon>
        <taxon>Salamandroidea</taxon>
        <taxon>Salamandridae</taxon>
        <taxon>Pleurodelinae</taxon>
        <taxon>Pleurodeles</taxon>
    </lineage>
</organism>
<keyword evidence="3" id="KW-1185">Reference proteome</keyword>
<proteinExistence type="predicted"/>
<dbReference type="EMBL" id="JANPWB010000013">
    <property type="protein sequence ID" value="KAJ1102560.1"/>
    <property type="molecule type" value="Genomic_DNA"/>
</dbReference>
<evidence type="ECO:0000256" key="1">
    <source>
        <dbReference type="SAM" id="MobiDB-lite"/>
    </source>
</evidence>
<feature type="compositionally biased region" description="Basic and acidic residues" evidence="1">
    <location>
        <begin position="92"/>
        <end position="108"/>
    </location>
</feature>
<sequence length="108" mass="12337">MLKPRPGRWRQLLLRGLESPGSTFRTSRVSAAPALRLREERPGERAPALRLREERPGEGPGERAPALRLREERPGERAGSVHSSYQGCRSRAGLEGRREHFQSELRRF</sequence>
<feature type="compositionally biased region" description="Polar residues" evidence="1">
    <location>
        <begin position="20"/>
        <end position="29"/>
    </location>
</feature>
<dbReference type="AlphaFoldDB" id="A0AAV7MQP9"/>
<evidence type="ECO:0000313" key="3">
    <source>
        <dbReference type="Proteomes" id="UP001066276"/>
    </source>
</evidence>
<gene>
    <name evidence="2" type="ORF">NDU88_000009</name>
</gene>